<proteinExistence type="predicted"/>
<evidence type="ECO:0000313" key="1">
    <source>
        <dbReference type="EMBL" id="KXN69116.1"/>
    </source>
</evidence>
<keyword evidence="2" id="KW-1185">Reference proteome</keyword>
<protein>
    <submittedName>
        <fullName evidence="1">Uncharacterized protein</fullName>
    </submittedName>
</protein>
<dbReference type="Proteomes" id="UP000070444">
    <property type="component" value="Unassembled WGS sequence"/>
</dbReference>
<gene>
    <name evidence="1" type="ORF">CONCODRAFT_79481</name>
</gene>
<evidence type="ECO:0000313" key="2">
    <source>
        <dbReference type="Proteomes" id="UP000070444"/>
    </source>
</evidence>
<reference evidence="1 2" key="1">
    <citation type="journal article" date="2015" name="Genome Biol. Evol.">
        <title>Phylogenomic analyses indicate that early fungi evolved digesting cell walls of algal ancestors of land plants.</title>
        <authorList>
            <person name="Chang Y."/>
            <person name="Wang S."/>
            <person name="Sekimoto S."/>
            <person name="Aerts A.L."/>
            <person name="Choi C."/>
            <person name="Clum A."/>
            <person name="LaButti K.M."/>
            <person name="Lindquist E.A."/>
            <person name="Yee Ngan C."/>
            <person name="Ohm R.A."/>
            <person name="Salamov A.A."/>
            <person name="Grigoriev I.V."/>
            <person name="Spatafora J.W."/>
            <person name="Berbee M.L."/>
        </authorList>
    </citation>
    <scope>NUCLEOTIDE SEQUENCE [LARGE SCALE GENOMIC DNA]</scope>
    <source>
        <strain evidence="1 2">NRRL 28638</strain>
    </source>
</reference>
<name>A0A137P242_CONC2</name>
<accession>A0A137P242</accession>
<dbReference type="OrthoDB" id="5382203at2759"/>
<dbReference type="EMBL" id="KQ964547">
    <property type="protein sequence ID" value="KXN69116.1"/>
    <property type="molecule type" value="Genomic_DNA"/>
</dbReference>
<organism evidence="1 2">
    <name type="scientific">Conidiobolus coronatus (strain ATCC 28846 / CBS 209.66 / NRRL 28638)</name>
    <name type="common">Delacroixia coronata</name>
    <dbReference type="NCBI Taxonomy" id="796925"/>
    <lineage>
        <taxon>Eukaryota</taxon>
        <taxon>Fungi</taxon>
        <taxon>Fungi incertae sedis</taxon>
        <taxon>Zoopagomycota</taxon>
        <taxon>Entomophthoromycotina</taxon>
        <taxon>Entomophthoromycetes</taxon>
        <taxon>Entomophthorales</taxon>
        <taxon>Ancylistaceae</taxon>
        <taxon>Conidiobolus</taxon>
    </lineage>
</organism>
<dbReference type="AlphaFoldDB" id="A0A137P242"/>
<sequence>MCTKLMQKNGSAKPSKKANESINLFFNEYLICLVRFRNMDRKYNIHHYKEVLTQLINNEVLLSRCIEDTKSICTQFVTGLSLNHVQSIHNAINNQTPLDSDDGHSDFKAKYHQQLKTFCLNNCSFNHGRYSPSPTQLNDTYFSLSVGLFISNSLEQLIRYFLYQLVQFCQSQQIQTCSADHVAYVVNMDPVLSNIANKTYYWYKIETNIEKAYHVGTNLHFRDEERHKVIIPQVPQILNDNNSDEWQIFSDTNSRSSGEDGKKTRHVYSFPRDKLTNQLYSNVSLNQDKANEFEALISSNETMKLSLTSNRMRSLDKSNSYF</sequence>